<evidence type="ECO:0000313" key="3">
    <source>
        <dbReference type="EMBL" id="QCS43627.1"/>
    </source>
</evidence>
<proteinExistence type="predicted"/>
<keyword evidence="1" id="KW-0175">Coiled coil</keyword>
<feature type="coiled-coil region" evidence="1">
    <location>
        <begin position="141"/>
        <end position="175"/>
    </location>
</feature>
<dbReference type="RefSeq" id="WP_138246080.1">
    <property type="nucleotide sequence ID" value="NZ_CP040330.1"/>
</dbReference>
<gene>
    <name evidence="3" type="ORF">FEJ81_15180</name>
</gene>
<name>A0A4P8WJG9_9EURY</name>
<evidence type="ECO:0000313" key="4">
    <source>
        <dbReference type="Proteomes" id="UP000302218"/>
    </source>
</evidence>
<protein>
    <submittedName>
        <fullName evidence="3">Uncharacterized protein</fullName>
    </submittedName>
</protein>
<dbReference type="GeneID" id="40266643"/>
<dbReference type="Proteomes" id="UP000302218">
    <property type="component" value="Chromosome"/>
</dbReference>
<organism evidence="3 4">
    <name type="scientific">Natrinema versiforme</name>
    <dbReference type="NCBI Taxonomy" id="88724"/>
    <lineage>
        <taxon>Archaea</taxon>
        <taxon>Methanobacteriati</taxon>
        <taxon>Methanobacteriota</taxon>
        <taxon>Stenosarchaea group</taxon>
        <taxon>Halobacteria</taxon>
        <taxon>Halobacteriales</taxon>
        <taxon>Natrialbaceae</taxon>
        <taxon>Natrinema</taxon>
    </lineage>
</organism>
<evidence type="ECO:0000256" key="1">
    <source>
        <dbReference type="SAM" id="Coils"/>
    </source>
</evidence>
<reference evidence="4" key="1">
    <citation type="submission" date="2019-05" db="EMBL/GenBank/DDBJ databases">
        <title>Genome sequence and methylation pattern of the halophilic Archaeon Natrinema versiforme BOL5-4.</title>
        <authorList>
            <person name="DasSarma P."/>
            <person name="Anton B.P."/>
            <person name="DasSarma S.L."/>
            <person name="Martinez F.L."/>
            <person name="Guzman D."/>
            <person name="Roberts R.J."/>
            <person name="DasSarma S."/>
        </authorList>
    </citation>
    <scope>NUCLEOTIDE SEQUENCE [LARGE SCALE GENOMIC DNA]</scope>
    <source>
        <strain evidence="4">BOL5-4</strain>
    </source>
</reference>
<accession>A0A4P8WJG9</accession>
<evidence type="ECO:0000256" key="2">
    <source>
        <dbReference type="SAM" id="MobiDB-lite"/>
    </source>
</evidence>
<dbReference type="KEGG" id="nvr:FEJ81_15180"/>
<sequence length="211" mass="23646">MNTEFWISELGRLYERSTEAIDNEQSDAIEPLADEFNETLSQLKEEFPDNPIVTSTDPVEAYTEGTSGKMAGMDAYAPPRRRDEALHEIRSRCEKMANAIGFELPELETGSRSPNRMVMVSVDSRQETTQEVHQDVTVESIQNMIQTLPRATEEKEELQELLGEFRAEVEGEQDEPRLRQILSKANEISSDVATQMAVLGLTHGATSVLGL</sequence>
<dbReference type="EMBL" id="CP040330">
    <property type="protein sequence ID" value="QCS43627.1"/>
    <property type="molecule type" value="Genomic_DNA"/>
</dbReference>
<dbReference type="OrthoDB" id="351108at2157"/>
<feature type="region of interest" description="Disordered" evidence="2">
    <location>
        <begin position="46"/>
        <end position="74"/>
    </location>
</feature>
<dbReference type="AlphaFoldDB" id="A0A4P8WJG9"/>